<gene>
    <name evidence="4" type="ORF">AC578_8570</name>
</gene>
<accession>A0A139HWB3</accession>
<protein>
    <recommendedName>
        <fullName evidence="3">Choline kinase N-terminal domain-containing protein</fullName>
    </recommendedName>
</protein>
<feature type="compositionally biased region" description="Low complexity" evidence="2">
    <location>
        <begin position="211"/>
        <end position="226"/>
    </location>
</feature>
<dbReference type="InterPro" id="IPR007521">
    <property type="entry name" value="Choline_kin_N"/>
</dbReference>
<feature type="compositionally biased region" description="Basic residues" evidence="2">
    <location>
        <begin position="269"/>
        <end position="278"/>
    </location>
</feature>
<comment type="similarity">
    <text evidence="1">Belongs to the choline/ethanolamine kinase family.</text>
</comment>
<dbReference type="GO" id="GO:0005737">
    <property type="term" value="C:cytoplasm"/>
    <property type="evidence" value="ECO:0007669"/>
    <property type="project" value="TreeGrafter"/>
</dbReference>
<dbReference type="AlphaFoldDB" id="A0A139HWB3"/>
<dbReference type="Gene3D" id="3.30.200.20">
    <property type="entry name" value="Phosphorylase Kinase, domain 1"/>
    <property type="match status" value="1"/>
</dbReference>
<feature type="domain" description="Choline kinase N-terminal" evidence="3">
    <location>
        <begin position="348"/>
        <end position="430"/>
    </location>
</feature>
<organism evidence="4 5">
    <name type="scientific">Pseudocercospora eumusae</name>
    <dbReference type="NCBI Taxonomy" id="321146"/>
    <lineage>
        <taxon>Eukaryota</taxon>
        <taxon>Fungi</taxon>
        <taxon>Dikarya</taxon>
        <taxon>Ascomycota</taxon>
        <taxon>Pezizomycotina</taxon>
        <taxon>Dothideomycetes</taxon>
        <taxon>Dothideomycetidae</taxon>
        <taxon>Mycosphaerellales</taxon>
        <taxon>Mycosphaerellaceae</taxon>
        <taxon>Pseudocercospora</taxon>
    </lineage>
</organism>
<evidence type="ECO:0000313" key="4">
    <source>
        <dbReference type="EMBL" id="KXT06652.1"/>
    </source>
</evidence>
<evidence type="ECO:0000256" key="2">
    <source>
        <dbReference type="SAM" id="MobiDB-lite"/>
    </source>
</evidence>
<dbReference type="STRING" id="321146.A0A139HWB3"/>
<dbReference type="Gene3D" id="3.90.1200.10">
    <property type="match status" value="1"/>
</dbReference>
<dbReference type="PANTHER" id="PTHR22603:SF93">
    <property type="entry name" value="RE24176P"/>
    <property type="match status" value="1"/>
</dbReference>
<dbReference type="Pfam" id="PF04428">
    <property type="entry name" value="Choline_kin_N"/>
    <property type="match status" value="1"/>
</dbReference>
<evidence type="ECO:0000313" key="5">
    <source>
        <dbReference type="Proteomes" id="UP000070133"/>
    </source>
</evidence>
<dbReference type="GO" id="GO:0006646">
    <property type="term" value="P:phosphatidylethanolamine biosynthetic process"/>
    <property type="evidence" value="ECO:0007669"/>
    <property type="project" value="TreeGrafter"/>
</dbReference>
<dbReference type="SUPFAM" id="SSF56112">
    <property type="entry name" value="Protein kinase-like (PK-like)"/>
    <property type="match status" value="1"/>
</dbReference>
<reference evidence="4 5" key="1">
    <citation type="submission" date="2015-07" db="EMBL/GenBank/DDBJ databases">
        <title>Comparative genomics of the Sigatoka disease complex on banana suggests a link between parallel evolutionary changes in Pseudocercospora fijiensis and Pseudocercospora eumusae and increased virulence on the banana host.</title>
        <authorList>
            <person name="Chang T.-C."/>
            <person name="Salvucci A."/>
            <person name="Crous P.W."/>
            <person name="Stergiopoulos I."/>
        </authorList>
    </citation>
    <scope>NUCLEOTIDE SEQUENCE [LARGE SCALE GENOMIC DNA]</scope>
    <source>
        <strain evidence="4 5">CBS 114824</strain>
    </source>
</reference>
<evidence type="ECO:0000256" key="1">
    <source>
        <dbReference type="ARBA" id="ARBA00038211"/>
    </source>
</evidence>
<sequence length="915" mass="103922">MRRITMASKKSWRRGGVEAERVAAISARIGPSTLATTENARMHVFLLYRPASVLFDNDRDQPLALVDIWAVKRVQCHNIILGSRHLRRTTLPTLRHRARFLASASANHCRRAPHQSRHVTLAPSPRSCLESLIPSIDLTARTTFNTLHLRRRHIHLLIMSPTAVSISRRTETISPLILGQQKSIDDFQIGGNGTKLPQVKGPKDKRLSGRPSLVSSPSLKSSPAPLDGTAPDDNEQTTAQHEGHSHHESLDHLLDQISAWIFEKRDKRHRRKANRAARKAAEAELDANRTSERRNSDASDESVDLDKLERILKQTSTFRKPSMQRGSILRSKTSMRKLLRKQSSASDSEYLDGEIVVPTCDVCLDNSKTLAYSGGGGASDLSSDEEGSELRRCASVRDFDAWTKFKFEVVRLAHTLQVKGWRRVPMEMSAGIEVQRLSGALTNAVYVVSPPCDLELAKKDEAGNVVKNRKPPPKLLLRIYGPQVEHLIDRDAELAILRRLARKKIGPRLLGCFANGRFEEFFHAKPLTPQDLRCPDTSRQIAKRMRELHDGVELLEQERDDGPFVFRNWDKWLDRVEQIVTWMDEQVKQLEPGSKPTGSKTWLRRGYICGVPWPEFRAVVEKHRDWLKSQYGGAKQMRDKLVFAHNDTQYGNILRLVPTGESPLLLPANTHKQLVVIDFEYASANTRGLEFANHFTEWGYNYHDEKKPYAFLPQLYPNPEEQDRFIRSYVRHRPQFNVSTPKMAPADPETPGDMSKRPTTSISDFMLDARNPQQPSSASVSLSEEEVARKAAEDGAVKRLMEETRWWRLANSAQWVAWGLVQAKVPGMPAFDATSPDAQSEGETAEELLGERAEVYKERVQEQQGKHVEEDEEFDYLGYAQHRAMFFWGDAIQLGLVKPEDLPEETREKIKTVPY</sequence>
<name>A0A139HWB3_9PEZI</name>
<dbReference type="OrthoDB" id="10267235at2759"/>
<proteinExistence type="inferred from homology"/>
<dbReference type="GO" id="GO:0004305">
    <property type="term" value="F:ethanolamine kinase activity"/>
    <property type="evidence" value="ECO:0007669"/>
    <property type="project" value="TreeGrafter"/>
</dbReference>
<feature type="region of interest" description="Disordered" evidence="2">
    <location>
        <begin position="187"/>
        <end position="248"/>
    </location>
</feature>
<dbReference type="GO" id="GO:0004103">
    <property type="term" value="F:choline kinase activity"/>
    <property type="evidence" value="ECO:0007669"/>
    <property type="project" value="TreeGrafter"/>
</dbReference>
<feature type="region of interest" description="Disordered" evidence="2">
    <location>
        <begin position="269"/>
        <end position="303"/>
    </location>
</feature>
<dbReference type="CDD" id="cd05157">
    <property type="entry name" value="ETNK_euk"/>
    <property type="match status" value="1"/>
</dbReference>
<feature type="region of interest" description="Disordered" evidence="2">
    <location>
        <begin position="738"/>
        <end position="758"/>
    </location>
</feature>
<dbReference type="InterPro" id="IPR011009">
    <property type="entry name" value="Kinase-like_dom_sf"/>
</dbReference>
<evidence type="ECO:0000259" key="3">
    <source>
        <dbReference type="Pfam" id="PF04428"/>
    </source>
</evidence>
<feature type="compositionally biased region" description="Basic and acidic residues" evidence="2">
    <location>
        <begin position="279"/>
        <end position="297"/>
    </location>
</feature>
<dbReference type="Proteomes" id="UP000070133">
    <property type="component" value="Unassembled WGS sequence"/>
</dbReference>
<dbReference type="EMBL" id="LFZN01000005">
    <property type="protein sequence ID" value="KXT06652.1"/>
    <property type="molecule type" value="Genomic_DNA"/>
</dbReference>
<comment type="caution">
    <text evidence="4">The sequence shown here is derived from an EMBL/GenBank/DDBJ whole genome shotgun (WGS) entry which is preliminary data.</text>
</comment>
<dbReference type="Pfam" id="PF01633">
    <property type="entry name" value="Choline_kinase"/>
    <property type="match status" value="1"/>
</dbReference>
<dbReference type="PANTHER" id="PTHR22603">
    <property type="entry name" value="CHOLINE/ETHANOALAMINE KINASE"/>
    <property type="match status" value="1"/>
</dbReference>
<keyword evidence="5" id="KW-1185">Reference proteome</keyword>